<feature type="compositionally biased region" description="Low complexity" evidence="1">
    <location>
        <begin position="212"/>
        <end position="230"/>
    </location>
</feature>
<evidence type="ECO:0000256" key="1">
    <source>
        <dbReference type="SAM" id="MobiDB-lite"/>
    </source>
</evidence>
<keyword evidence="2" id="KW-0812">Transmembrane</keyword>
<evidence type="ECO:0000256" key="2">
    <source>
        <dbReference type="SAM" id="Phobius"/>
    </source>
</evidence>
<dbReference type="AlphaFoldDB" id="A0A6J8DXE9"/>
<proteinExistence type="predicted"/>
<accession>A0A6J8DXE9</accession>
<dbReference type="OrthoDB" id="6144158at2759"/>
<name>A0A6J8DXE9_MYTCO</name>
<keyword evidence="2" id="KW-0472">Membrane</keyword>
<keyword evidence="4" id="KW-1185">Reference proteome</keyword>
<feature type="compositionally biased region" description="Polar residues" evidence="1">
    <location>
        <begin position="189"/>
        <end position="201"/>
    </location>
</feature>
<evidence type="ECO:0000313" key="3">
    <source>
        <dbReference type="EMBL" id="CAC5413254.1"/>
    </source>
</evidence>
<protein>
    <recommendedName>
        <fullName evidence="5">MEGF10_11</fullName>
    </recommendedName>
</protein>
<reference evidence="3 4" key="1">
    <citation type="submission" date="2020-06" db="EMBL/GenBank/DDBJ databases">
        <authorList>
            <person name="Li R."/>
            <person name="Bekaert M."/>
        </authorList>
    </citation>
    <scope>NUCLEOTIDE SEQUENCE [LARGE SCALE GENOMIC DNA]</scope>
    <source>
        <strain evidence="4">wild</strain>
    </source>
</reference>
<feature type="transmembrane region" description="Helical" evidence="2">
    <location>
        <begin position="114"/>
        <end position="139"/>
    </location>
</feature>
<dbReference type="EMBL" id="CACVKT020008128">
    <property type="protein sequence ID" value="CAC5413254.1"/>
    <property type="molecule type" value="Genomic_DNA"/>
</dbReference>
<evidence type="ECO:0008006" key="5">
    <source>
        <dbReference type="Google" id="ProtNLM"/>
    </source>
</evidence>
<dbReference type="Proteomes" id="UP000507470">
    <property type="component" value="Unassembled WGS sequence"/>
</dbReference>
<sequence length="272" mass="30379">MVKCETEKCCTNFYKSSDGTCSECPDGSFGENCIYNCTAPFYGKLCESLCECKSSNYKDTTKEWKNEVNLSETTKKWNTKEIILIEITKEWNKEVTSTKYEKDDKESAVTLDQVITITVASSASTAVSMVIVCICVLILRRLLCKKHRIDRVETSNAVPATNSEINAQPSTLQEQLVIVNTNDISDSQYETIDESNMTEISNIRIGEERSASRNTHTSSSSSDSKISNASGVASEDTEGYLHPYNTLEENWQNKGYHYTTSSIAKANTSNNF</sequence>
<feature type="region of interest" description="Disordered" evidence="1">
    <location>
        <begin position="189"/>
        <end position="237"/>
    </location>
</feature>
<gene>
    <name evidence="3" type="ORF">MCOR_46161</name>
</gene>
<keyword evidence="2" id="KW-1133">Transmembrane helix</keyword>
<evidence type="ECO:0000313" key="4">
    <source>
        <dbReference type="Proteomes" id="UP000507470"/>
    </source>
</evidence>
<organism evidence="3 4">
    <name type="scientific">Mytilus coruscus</name>
    <name type="common">Sea mussel</name>
    <dbReference type="NCBI Taxonomy" id="42192"/>
    <lineage>
        <taxon>Eukaryota</taxon>
        <taxon>Metazoa</taxon>
        <taxon>Spiralia</taxon>
        <taxon>Lophotrochozoa</taxon>
        <taxon>Mollusca</taxon>
        <taxon>Bivalvia</taxon>
        <taxon>Autobranchia</taxon>
        <taxon>Pteriomorphia</taxon>
        <taxon>Mytilida</taxon>
        <taxon>Mytiloidea</taxon>
        <taxon>Mytilidae</taxon>
        <taxon>Mytilinae</taxon>
        <taxon>Mytilus</taxon>
    </lineage>
</organism>